<feature type="region of interest" description="Disordered" evidence="1">
    <location>
        <begin position="111"/>
        <end position="134"/>
    </location>
</feature>
<gene>
    <name evidence="2" type="ORF">POCTA_138.1.T1340075</name>
</gene>
<evidence type="ECO:0000256" key="1">
    <source>
        <dbReference type="SAM" id="MobiDB-lite"/>
    </source>
</evidence>
<name>A0A8S1XWX4_PAROT</name>
<protein>
    <submittedName>
        <fullName evidence="2">Uncharacterized protein</fullName>
    </submittedName>
</protein>
<dbReference type="OrthoDB" id="299703at2759"/>
<sequence>MHCDSSDEDDNKFGIGKKFFIQLLEMERKFSTKIESMQQILELLNMYAMCVEFFDTVGNPAKYYFMEKISNTIAEKEAFELMLKDEIIAREKREKQMQIKPIIKEGQVKYDPLKRPERPSKAKQETPVKQEEQQVLENNRENKKISHKMLREVRSKKLTMTEKIYQSQNEQKVPVDLIKNWDYEVEKNDSLIRQSLQQQGDTIQDRVTDRLNRLRKQLPSNITSDMCLEKYDT</sequence>
<dbReference type="OMA" id="WDYEVEK"/>
<dbReference type="Proteomes" id="UP000683925">
    <property type="component" value="Unassembled WGS sequence"/>
</dbReference>
<dbReference type="EMBL" id="CAJJDP010000135">
    <property type="protein sequence ID" value="CAD8204988.1"/>
    <property type="molecule type" value="Genomic_DNA"/>
</dbReference>
<organism evidence="2 3">
    <name type="scientific">Paramecium octaurelia</name>
    <dbReference type="NCBI Taxonomy" id="43137"/>
    <lineage>
        <taxon>Eukaryota</taxon>
        <taxon>Sar</taxon>
        <taxon>Alveolata</taxon>
        <taxon>Ciliophora</taxon>
        <taxon>Intramacronucleata</taxon>
        <taxon>Oligohymenophorea</taxon>
        <taxon>Peniculida</taxon>
        <taxon>Parameciidae</taxon>
        <taxon>Paramecium</taxon>
    </lineage>
</organism>
<proteinExistence type="predicted"/>
<keyword evidence="3" id="KW-1185">Reference proteome</keyword>
<evidence type="ECO:0000313" key="2">
    <source>
        <dbReference type="EMBL" id="CAD8204988.1"/>
    </source>
</evidence>
<evidence type="ECO:0000313" key="3">
    <source>
        <dbReference type="Proteomes" id="UP000683925"/>
    </source>
</evidence>
<accession>A0A8S1XWX4</accession>
<reference evidence="2" key="1">
    <citation type="submission" date="2021-01" db="EMBL/GenBank/DDBJ databases">
        <authorList>
            <consortium name="Genoscope - CEA"/>
            <person name="William W."/>
        </authorList>
    </citation>
    <scope>NUCLEOTIDE SEQUENCE</scope>
</reference>
<dbReference type="AlphaFoldDB" id="A0A8S1XWX4"/>
<comment type="caution">
    <text evidence="2">The sequence shown here is derived from an EMBL/GenBank/DDBJ whole genome shotgun (WGS) entry which is preliminary data.</text>
</comment>